<dbReference type="InterPro" id="IPR026988">
    <property type="entry name" value="YaaC-like"/>
</dbReference>
<evidence type="ECO:0000313" key="2">
    <source>
        <dbReference type="Proteomes" id="UP000185860"/>
    </source>
</evidence>
<gene>
    <name evidence="1" type="ORF">NIES2119_18085</name>
</gene>
<dbReference type="Proteomes" id="UP000185860">
    <property type="component" value="Unassembled WGS sequence"/>
</dbReference>
<name>A0A1U7IGL0_9CYAN</name>
<evidence type="ECO:0000313" key="1">
    <source>
        <dbReference type="EMBL" id="OKH36213.1"/>
    </source>
</evidence>
<dbReference type="STRING" id="454136.NIES2119_18085"/>
<comment type="caution">
    <text evidence="1">The sequence shown here is derived from an EMBL/GenBank/DDBJ whole genome shotgun (WGS) entry which is preliminary data.</text>
</comment>
<organism evidence="1 2">
    <name type="scientific">[Phormidium ambiguum] IAM M-71</name>
    <dbReference type="NCBI Taxonomy" id="454136"/>
    <lineage>
        <taxon>Bacteria</taxon>
        <taxon>Bacillati</taxon>
        <taxon>Cyanobacteriota</taxon>
        <taxon>Cyanophyceae</taxon>
        <taxon>Oscillatoriophycideae</taxon>
        <taxon>Aerosakkonematales</taxon>
        <taxon>Aerosakkonemataceae</taxon>
        <taxon>Floridanema</taxon>
    </lineage>
</organism>
<dbReference type="EMBL" id="MRCE01000017">
    <property type="protein sequence ID" value="OKH36213.1"/>
    <property type="molecule type" value="Genomic_DNA"/>
</dbReference>
<sequence length="417" mass="48106">MISTQYIADFEDITSENPIEEVWKLLRFFCDNEYSLGKVCQIHNITNKDKQFNNAKKQAIQIGYCIRQAEEYFQASSKVGLTTRPNLLYYGASSLSRALILLKNNGDYSIDALRTNNKHNHHGLEIDKSFKSGNPSTKTDVKDFFSSLKCSCYTKVDNNIETPWGNFPLFYESLIPGGYLIEIKIYEGNQNSSYLKNYTCQPSPDIQPINEIINKKFNVLELIKTLPDMYFILEKLGIETNLCRGNIEIIETRHYKTDGTGQQHIDTIQQIHNFGINAKSYPRKSELLNRYITNSKNPLMLIVSETDTLAHTQLITQFDPKSEIQKIEYYPEIVDDINGINFFIVDLGSYLPEIIAQFILLFCFGMICRYAPDIWIKTIDENVIAAELIDSILGKIYRKFPNLILDQMTQSKHYIHL</sequence>
<protein>
    <submittedName>
        <fullName evidence="1">Uncharacterized protein</fullName>
    </submittedName>
</protein>
<reference evidence="1 2" key="1">
    <citation type="submission" date="2016-11" db="EMBL/GenBank/DDBJ databases">
        <title>Draft Genome Sequences of Nine Cyanobacterial Strains from Diverse Habitats.</title>
        <authorList>
            <person name="Zhu T."/>
            <person name="Hou S."/>
            <person name="Lu X."/>
            <person name="Hess W.R."/>
        </authorList>
    </citation>
    <scope>NUCLEOTIDE SEQUENCE [LARGE SCALE GENOMIC DNA]</scope>
    <source>
        <strain evidence="1 2">IAM M-71</strain>
    </source>
</reference>
<accession>A0A1U7IGL0</accession>
<dbReference type="AlphaFoldDB" id="A0A1U7IGL0"/>
<proteinExistence type="predicted"/>
<dbReference type="Pfam" id="PF14175">
    <property type="entry name" value="YaaC"/>
    <property type="match status" value="1"/>
</dbReference>
<dbReference type="RefSeq" id="WP_073594894.1">
    <property type="nucleotide sequence ID" value="NZ_MRCE01000017.1"/>
</dbReference>